<evidence type="ECO:0000256" key="1">
    <source>
        <dbReference type="SAM" id="Phobius"/>
    </source>
</evidence>
<gene>
    <name evidence="2" type="ORF">DI551_03225</name>
</gene>
<dbReference type="AlphaFoldDB" id="A0A2W5N1S3"/>
<feature type="transmembrane region" description="Helical" evidence="1">
    <location>
        <begin position="55"/>
        <end position="74"/>
    </location>
</feature>
<feature type="transmembrane region" description="Helical" evidence="1">
    <location>
        <begin position="124"/>
        <end position="142"/>
    </location>
</feature>
<keyword evidence="1" id="KW-0812">Transmembrane</keyword>
<dbReference type="InterPro" id="IPR013879">
    <property type="entry name" value="DUF1761"/>
</dbReference>
<name>A0A2W5N1S3_9BACT</name>
<keyword evidence="1" id="KW-1133">Transmembrane helix</keyword>
<comment type="caution">
    <text evidence="2">The sequence shown here is derived from an EMBL/GenBank/DDBJ whole genome shotgun (WGS) entry which is preliminary data.</text>
</comment>
<sequence length="143" mass="16151">MTALADLNINFLAFFVSGVLATALGWVWYHPKILGGRWMELRGVDTVRPKTTSPLPYVASFFLWMLAACFYAFLADFLGINTAAGYFCLSCLLWVAFSMPPTLMSAMYTGYPFEAMAIDTSYQLGGYYLFAAVHIVFLYFHWL</sequence>
<dbReference type="EMBL" id="QFQB01000012">
    <property type="protein sequence ID" value="PZQ47461.1"/>
    <property type="molecule type" value="Genomic_DNA"/>
</dbReference>
<keyword evidence="1" id="KW-0472">Membrane</keyword>
<dbReference type="Pfam" id="PF08570">
    <property type="entry name" value="DUF1761"/>
    <property type="match status" value="1"/>
</dbReference>
<dbReference type="Proteomes" id="UP000249417">
    <property type="component" value="Unassembled WGS sequence"/>
</dbReference>
<reference evidence="2 3" key="1">
    <citation type="submission" date="2017-08" db="EMBL/GenBank/DDBJ databases">
        <title>Infants hospitalized years apart are colonized by the same room-sourced microbial strains.</title>
        <authorList>
            <person name="Brooks B."/>
            <person name="Olm M.R."/>
            <person name="Firek B.A."/>
            <person name="Baker R."/>
            <person name="Thomas B.C."/>
            <person name="Morowitz M.J."/>
            <person name="Banfield J.F."/>
        </authorList>
    </citation>
    <scope>NUCLEOTIDE SEQUENCE [LARGE SCALE GENOMIC DNA]</scope>
    <source>
        <strain evidence="2">S2_005_002_R2_29</strain>
    </source>
</reference>
<protein>
    <submittedName>
        <fullName evidence="2">DUF1761 domain-containing protein</fullName>
    </submittedName>
</protein>
<accession>A0A2W5N1S3</accession>
<evidence type="ECO:0000313" key="3">
    <source>
        <dbReference type="Proteomes" id="UP000249417"/>
    </source>
</evidence>
<feature type="transmembrane region" description="Helical" evidence="1">
    <location>
        <begin position="86"/>
        <end position="104"/>
    </location>
</feature>
<feature type="transmembrane region" description="Helical" evidence="1">
    <location>
        <begin position="7"/>
        <end position="29"/>
    </location>
</feature>
<evidence type="ECO:0000313" key="2">
    <source>
        <dbReference type="EMBL" id="PZQ47461.1"/>
    </source>
</evidence>
<proteinExistence type="predicted"/>
<organism evidence="2 3">
    <name type="scientific">Micavibrio aeruginosavorus</name>
    <dbReference type="NCBI Taxonomy" id="349221"/>
    <lineage>
        <taxon>Bacteria</taxon>
        <taxon>Pseudomonadati</taxon>
        <taxon>Bdellovibrionota</taxon>
        <taxon>Bdellovibrionia</taxon>
        <taxon>Bdellovibrionales</taxon>
        <taxon>Pseudobdellovibrionaceae</taxon>
        <taxon>Micavibrio</taxon>
    </lineage>
</organism>